<dbReference type="GO" id="GO:0007155">
    <property type="term" value="P:cell adhesion"/>
    <property type="evidence" value="ECO:0007669"/>
    <property type="project" value="UniProtKB-KW"/>
</dbReference>
<accession>A0A1A9WR29</accession>
<keyword evidence="3" id="KW-0732">Signal</keyword>
<feature type="domain" description="Ig-like" evidence="10">
    <location>
        <begin position="403"/>
        <end position="498"/>
    </location>
</feature>
<dbReference type="STRING" id="37001.A0A1A9WR29"/>
<feature type="domain" description="Ig-like" evidence="10">
    <location>
        <begin position="15"/>
        <end position="110"/>
    </location>
</feature>
<evidence type="ECO:0000256" key="2">
    <source>
        <dbReference type="ARBA" id="ARBA00022692"/>
    </source>
</evidence>
<evidence type="ECO:0000313" key="11">
    <source>
        <dbReference type="EnsemblMetazoa" id="GBRI029015-PA"/>
    </source>
</evidence>
<dbReference type="Proteomes" id="UP000091820">
    <property type="component" value="Unassembled WGS sequence"/>
</dbReference>
<dbReference type="EnsemblMetazoa" id="GBRI029015-RA">
    <property type="protein sequence ID" value="GBRI029015-PA"/>
    <property type="gene ID" value="GBRI029015"/>
</dbReference>
<dbReference type="SUPFAM" id="SSF48726">
    <property type="entry name" value="Immunoglobulin"/>
    <property type="match status" value="7"/>
</dbReference>
<proteinExistence type="predicted"/>
<keyword evidence="2" id="KW-0812">Transmembrane</keyword>
<reference evidence="11" key="2">
    <citation type="submission" date="2020-05" db="UniProtKB">
        <authorList>
            <consortium name="EnsemblMetazoa"/>
        </authorList>
    </citation>
    <scope>IDENTIFICATION</scope>
    <source>
        <strain evidence="11">IAEA</strain>
    </source>
</reference>
<keyword evidence="5" id="KW-0130">Cell adhesion</keyword>
<dbReference type="Pfam" id="PF13927">
    <property type="entry name" value="Ig_3"/>
    <property type="match status" value="6"/>
</dbReference>
<dbReference type="InterPro" id="IPR003599">
    <property type="entry name" value="Ig_sub"/>
</dbReference>
<evidence type="ECO:0000259" key="10">
    <source>
        <dbReference type="PROSITE" id="PS50835"/>
    </source>
</evidence>
<name>A0A1A9WR29_9MUSC</name>
<organism evidence="11 12">
    <name type="scientific">Glossina brevipalpis</name>
    <dbReference type="NCBI Taxonomy" id="37001"/>
    <lineage>
        <taxon>Eukaryota</taxon>
        <taxon>Metazoa</taxon>
        <taxon>Ecdysozoa</taxon>
        <taxon>Arthropoda</taxon>
        <taxon>Hexapoda</taxon>
        <taxon>Insecta</taxon>
        <taxon>Pterygota</taxon>
        <taxon>Neoptera</taxon>
        <taxon>Endopterygota</taxon>
        <taxon>Diptera</taxon>
        <taxon>Brachycera</taxon>
        <taxon>Muscomorpha</taxon>
        <taxon>Hippoboscoidea</taxon>
        <taxon>Glossinidae</taxon>
        <taxon>Glossina</taxon>
    </lineage>
</organism>
<evidence type="ECO:0000256" key="6">
    <source>
        <dbReference type="ARBA" id="ARBA00022989"/>
    </source>
</evidence>
<dbReference type="PANTHER" id="PTHR12231:SF253">
    <property type="entry name" value="DPR-INTERACTING PROTEIN ETA, ISOFORM B-RELATED"/>
    <property type="match status" value="1"/>
</dbReference>
<dbReference type="InterPro" id="IPR051170">
    <property type="entry name" value="Neural/epithelial_adhesion"/>
</dbReference>
<keyword evidence="6" id="KW-1133">Transmembrane helix</keyword>
<dbReference type="PROSITE" id="PS50835">
    <property type="entry name" value="IG_LIKE"/>
    <property type="match status" value="7"/>
</dbReference>
<dbReference type="PRINTS" id="PR01832">
    <property type="entry name" value="VEGFRECEPTOR"/>
</dbReference>
<feature type="domain" description="Ig-like" evidence="10">
    <location>
        <begin position="503"/>
        <end position="592"/>
    </location>
</feature>
<evidence type="ECO:0000313" key="12">
    <source>
        <dbReference type="Proteomes" id="UP000091820"/>
    </source>
</evidence>
<dbReference type="AlphaFoldDB" id="A0A1A9WR29"/>
<dbReference type="Gene3D" id="2.60.40.10">
    <property type="entry name" value="Immunoglobulins"/>
    <property type="match status" value="7"/>
</dbReference>
<evidence type="ECO:0000256" key="7">
    <source>
        <dbReference type="ARBA" id="ARBA00023136"/>
    </source>
</evidence>
<evidence type="ECO:0000256" key="1">
    <source>
        <dbReference type="ARBA" id="ARBA00004167"/>
    </source>
</evidence>
<dbReference type="SMART" id="SM00408">
    <property type="entry name" value="IGc2"/>
    <property type="match status" value="6"/>
</dbReference>
<comment type="subcellular location">
    <subcellularLocation>
        <location evidence="1">Membrane</location>
        <topology evidence="1">Single-pass membrane protein</topology>
    </subcellularLocation>
</comment>
<keyword evidence="8" id="KW-1015">Disulfide bond</keyword>
<dbReference type="InterPro" id="IPR003598">
    <property type="entry name" value="Ig_sub2"/>
</dbReference>
<protein>
    <recommendedName>
        <fullName evidence="10">Ig-like domain-containing protein</fullName>
    </recommendedName>
</protein>
<evidence type="ECO:0000256" key="5">
    <source>
        <dbReference type="ARBA" id="ARBA00022889"/>
    </source>
</evidence>
<dbReference type="InterPro" id="IPR036179">
    <property type="entry name" value="Ig-like_dom_sf"/>
</dbReference>
<dbReference type="VEuPathDB" id="VectorBase:GBRI029015"/>
<evidence type="ECO:0000256" key="4">
    <source>
        <dbReference type="ARBA" id="ARBA00022737"/>
    </source>
</evidence>
<feature type="domain" description="Ig-like" evidence="10">
    <location>
        <begin position="113"/>
        <end position="204"/>
    </location>
</feature>
<keyword evidence="12" id="KW-1185">Reference proteome</keyword>
<dbReference type="GO" id="GO:0043005">
    <property type="term" value="C:neuron projection"/>
    <property type="evidence" value="ECO:0007669"/>
    <property type="project" value="TreeGrafter"/>
</dbReference>
<sequence>MSTNKNGDKRFKISPKVVAFDFGADPVNFEDSVSVNCLISSGDMPVDIIWLLNNNSMDSYYGSGVNIMKSGKRASVLTIDSVHAGHVGNYTCLAKNRAGQAGHTAELIVNVPPKITPFDFGDEPANFGDSVTVQCTISKGDLPADITWLFNEYPLNDYLGVTTSKIGKKVSVLTIDSVNGNNAGNYTCKVRNIAQVTEYTATLVVNVPPKISPFSTGSEAVHLGQYITYQCTITEGDLPLNILWTFNNQPLFNDDHEDILIAKMGRRSSVLTIESVTARNAGNYTCQGSNKAGKASYTVQLRVIVLPRIRPFTFEDGPAQTGQYISLSCSVTHGDLPLNITWFLNYEEVDESYGITTMMVNKRTSVLTIESVDDRHAGNFTCLARNPAGRQLYTTELNIYVLPKIAPFNPGAEAFFPGDYSTFQCSIIHGDHPMLIYWYFNQHKLNETNAQQLGIQISKMGSRSSVLTIESVNGNHAGNYTCFGKNSAGVTNYTASLIVNVPPKLAPLPSSADSPLYMGDYFQLNCAVVHGDAPFNITWFYNDEPVNKLDGITILMQSKRSSSLNIESVRGEHAGKYTCMGANRAGVTEVFTHLIVKELPQLEQFYFNANGVNGGQAVRVMCMVTSGDLPIDIHWLKDGQPLLRSIYHKIDEYTLILSLRQTNVGDSDHAVIKL</sequence>
<dbReference type="FunFam" id="2.60.40.10:FF:000017">
    <property type="entry name" value="Down syndrome cell adhesion molecule b"/>
    <property type="match status" value="6"/>
</dbReference>
<dbReference type="SMART" id="SM00409">
    <property type="entry name" value="IG"/>
    <property type="match status" value="6"/>
</dbReference>
<dbReference type="InterPro" id="IPR013783">
    <property type="entry name" value="Ig-like_fold"/>
</dbReference>
<dbReference type="GO" id="GO:0048812">
    <property type="term" value="P:neuron projection morphogenesis"/>
    <property type="evidence" value="ECO:0007669"/>
    <property type="project" value="UniProtKB-ARBA"/>
</dbReference>
<dbReference type="GO" id="GO:0016020">
    <property type="term" value="C:membrane"/>
    <property type="evidence" value="ECO:0007669"/>
    <property type="project" value="UniProtKB-SubCell"/>
</dbReference>
<keyword evidence="7" id="KW-0472">Membrane</keyword>
<evidence type="ECO:0000256" key="8">
    <source>
        <dbReference type="ARBA" id="ARBA00023157"/>
    </source>
</evidence>
<dbReference type="PANTHER" id="PTHR12231">
    <property type="entry name" value="CTX-RELATED TYPE I TRANSMEMBRANE PROTEIN"/>
    <property type="match status" value="1"/>
</dbReference>
<feature type="domain" description="Ig-like" evidence="10">
    <location>
        <begin position="307"/>
        <end position="398"/>
    </location>
</feature>
<evidence type="ECO:0000256" key="3">
    <source>
        <dbReference type="ARBA" id="ARBA00022729"/>
    </source>
</evidence>
<dbReference type="InterPro" id="IPR007110">
    <property type="entry name" value="Ig-like_dom"/>
</dbReference>
<keyword evidence="9" id="KW-0393">Immunoglobulin domain</keyword>
<feature type="domain" description="Ig-like" evidence="10">
    <location>
        <begin position="600"/>
        <end position="674"/>
    </location>
</feature>
<reference evidence="12" key="1">
    <citation type="submission" date="2014-03" db="EMBL/GenBank/DDBJ databases">
        <authorList>
            <person name="Aksoy S."/>
            <person name="Warren W."/>
            <person name="Wilson R.K."/>
        </authorList>
    </citation>
    <scope>NUCLEOTIDE SEQUENCE [LARGE SCALE GENOMIC DNA]</scope>
    <source>
        <strain evidence="12">IAEA</strain>
    </source>
</reference>
<keyword evidence="4" id="KW-0677">Repeat</keyword>
<feature type="domain" description="Ig-like" evidence="10">
    <location>
        <begin position="209"/>
        <end position="302"/>
    </location>
</feature>
<evidence type="ECO:0000256" key="9">
    <source>
        <dbReference type="ARBA" id="ARBA00023319"/>
    </source>
</evidence>